<protein>
    <submittedName>
        <fullName evidence="2">Uncharacterized protein</fullName>
    </submittedName>
</protein>
<keyword evidence="1" id="KW-0812">Transmembrane</keyword>
<sequence length="90" mass="10664">MGLLKKQKNKFFVLLERQSCYNFFYTLIAHYFSIILFFYILYILALETIKLDHFNKYINPLSISVYLTIPQFGKHILKAGCTNKIFALKS</sequence>
<organism evidence="2 3">
    <name type="scientific">Brachionus plicatilis</name>
    <name type="common">Marine rotifer</name>
    <name type="synonym">Brachionus muelleri</name>
    <dbReference type="NCBI Taxonomy" id="10195"/>
    <lineage>
        <taxon>Eukaryota</taxon>
        <taxon>Metazoa</taxon>
        <taxon>Spiralia</taxon>
        <taxon>Gnathifera</taxon>
        <taxon>Rotifera</taxon>
        <taxon>Eurotatoria</taxon>
        <taxon>Monogononta</taxon>
        <taxon>Pseudotrocha</taxon>
        <taxon>Ploima</taxon>
        <taxon>Brachionidae</taxon>
        <taxon>Brachionus</taxon>
    </lineage>
</organism>
<dbReference type="AlphaFoldDB" id="A0A3M7Q4K5"/>
<keyword evidence="1" id="KW-0472">Membrane</keyword>
<accession>A0A3M7Q4K5</accession>
<name>A0A3M7Q4K5_BRAPC</name>
<evidence type="ECO:0000256" key="1">
    <source>
        <dbReference type="SAM" id="Phobius"/>
    </source>
</evidence>
<evidence type="ECO:0000313" key="3">
    <source>
        <dbReference type="Proteomes" id="UP000276133"/>
    </source>
</evidence>
<feature type="transmembrane region" description="Helical" evidence="1">
    <location>
        <begin position="21"/>
        <end position="45"/>
    </location>
</feature>
<proteinExistence type="predicted"/>
<dbReference type="Proteomes" id="UP000276133">
    <property type="component" value="Unassembled WGS sequence"/>
</dbReference>
<comment type="caution">
    <text evidence="2">The sequence shown here is derived from an EMBL/GenBank/DDBJ whole genome shotgun (WGS) entry which is preliminary data.</text>
</comment>
<reference evidence="2 3" key="1">
    <citation type="journal article" date="2018" name="Sci. Rep.">
        <title>Genomic signatures of local adaptation to the degree of environmental predictability in rotifers.</title>
        <authorList>
            <person name="Franch-Gras L."/>
            <person name="Hahn C."/>
            <person name="Garcia-Roger E.M."/>
            <person name="Carmona M.J."/>
            <person name="Serra M."/>
            <person name="Gomez A."/>
        </authorList>
    </citation>
    <scope>NUCLEOTIDE SEQUENCE [LARGE SCALE GENOMIC DNA]</scope>
    <source>
        <strain evidence="2">HYR1</strain>
    </source>
</reference>
<evidence type="ECO:0000313" key="2">
    <source>
        <dbReference type="EMBL" id="RNA06330.1"/>
    </source>
</evidence>
<keyword evidence="3" id="KW-1185">Reference proteome</keyword>
<keyword evidence="1" id="KW-1133">Transmembrane helix</keyword>
<dbReference type="EMBL" id="REGN01007433">
    <property type="protein sequence ID" value="RNA06330.1"/>
    <property type="molecule type" value="Genomic_DNA"/>
</dbReference>
<gene>
    <name evidence="2" type="ORF">BpHYR1_015251</name>
</gene>